<accession>A0A369PVX8</accession>
<keyword evidence="5" id="KW-0998">Cell outer membrane</keyword>
<dbReference type="EMBL" id="QPKV01000003">
    <property type="protein sequence ID" value="RDC56654.1"/>
    <property type="molecule type" value="Genomic_DNA"/>
</dbReference>
<keyword evidence="9" id="KW-1185">Reference proteome</keyword>
<gene>
    <name evidence="8" type="ORF">DU508_05435</name>
</gene>
<dbReference type="InterPro" id="IPR011990">
    <property type="entry name" value="TPR-like_helical_dom_sf"/>
</dbReference>
<evidence type="ECO:0000259" key="7">
    <source>
        <dbReference type="Pfam" id="PF14322"/>
    </source>
</evidence>
<feature type="domain" description="SusD-like N-terminal" evidence="7">
    <location>
        <begin position="116"/>
        <end position="243"/>
    </location>
</feature>
<keyword evidence="3" id="KW-0732">Signal</keyword>
<dbReference type="Pfam" id="PF07980">
    <property type="entry name" value="SusD_RagB"/>
    <property type="match status" value="1"/>
</dbReference>
<evidence type="ECO:0000256" key="1">
    <source>
        <dbReference type="ARBA" id="ARBA00004442"/>
    </source>
</evidence>
<evidence type="ECO:0000256" key="4">
    <source>
        <dbReference type="ARBA" id="ARBA00023136"/>
    </source>
</evidence>
<comment type="caution">
    <text evidence="8">The sequence shown here is derived from an EMBL/GenBank/DDBJ whole genome shotgun (WGS) entry which is preliminary data.</text>
</comment>
<evidence type="ECO:0000256" key="5">
    <source>
        <dbReference type="ARBA" id="ARBA00023237"/>
    </source>
</evidence>
<name>A0A369PVX8_9SPHI</name>
<sequence>MKAMKNQYYKYHVIRYIFLITLMLVSSSCKKLVEIIPPVTTINSENVFRDDKTAISVLTGLYLDLVSNYTGSGGISVTSALSADELKLYDGSNYPALNAFYTNSLISNPSGSIGGETWVRSYYIIFRCNAAIEELSSTAFLTPSVKKQLLGEAYFVRAFSYFYLINLYGDAALVLGTDPEVNRKLVRTGKPEIYLRIIQDLKEAQSLLSTQYLNADLQPYPAAIERIRPTSGAATALLARIYLYSGNNDSNAEAEATKVISQTILYDILPLNQVFLKNSKEAIWQLQPVRIGRNNEDAFNFILNSSGPGFENPLSISSDLLSSFEANDQRAAAGNWINSVQVGSVVYTYPYKYKATTGTVSEYAMVLRLGEQYLIRAEARANQGKLIGINSAASDLNVIRARAGLPSTTAATKEALLEAIFKERRSELFTEWGHRWLDIKRYGLVDQVMSEAAINKGISWNSYQKLYPIPFIDIRVAPQLIQNPGY</sequence>
<dbReference type="Pfam" id="PF14322">
    <property type="entry name" value="SusD-like_3"/>
    <property type="match status" value="1"/>
</dbReference>
<protein>
    <submittedName>
        <fullName evidence="8">RagB/SusD family nutrient uptake outer membrane protein</fullName>
    </submittedName>
</protein>
<evidence type="ECO:0000313" key="9">
    <source>
        <dbReference type="Proteomes" id="UP000253961"/>
    </source>
</evidence>
<dbReference type="PROSITE" id="PS51257">
    <property type="entry name" value="PROKAR_LIPOPROTEIN"/>
    <property type="match status" value="1"/>
</dbReference>
<feature type="domain" description="RagB/SusD" evidence="6">
    <location>
        <begin position="351"/>
        <end position="486"/>
    </location>
</feature>
<comment type="similarity">
    <text evidence="2">Belongs to the SusD family.</text>
</comment>
<organism evidence="8 9">
    <name type="scientific">Pedobacter chinensis</name>
    <dbReference type="NCBI Taxonomy" id="2282421"/>
    <lineage>
        <taxon>Bacteria</taxon>
        <taxon>Pseudomonadati</taxon>
        <taxon>Bacteroidota</taxon>
        <taxon>Sphingobacteriia</taxon>
        <taxon>Sphingobacteriales</taxon>
        <taxon>Sphingobacteriaceae</taxon>
        <taxon>Pedobacter</taxon>
    </lineage>
</organism>
<dbReference type="InterPro" id="IPR012944">
    <property type="entry name" value="SusD_RagB_dom"/>
</dbReference>
<dbReference type="CDD" id="cd08977">
    <property type="entry name" value="SusD"/>
    <property type="match status" value="1"/>
</dbReference>
<dbReference type="Gene3D" id="1.25.40.390">
    <property type="match status" value="1"/>
</dbReference>
<comment type="subcellular location">
    <subcellularLocation>
        <location evidence="1">Cell outer membrane</location>
    </subcellularLocation>
</comment>
<dbReference type="Proteomes" id="UP000253961">
    <property type="component" value="Unassembled WGS sequence"/>
</dbReference>
<dbReference type="AlphaFoldDB" id="A0A369PVX8"/>
<keyword evidence="4" id="KW-0472">Membrane</keyword>
<proteinExistence type="inferred from homology"/>
<evidence type="ECO:0000313" key="8">
    <source>
        <dbReference type="EMBL" id="RDC56654.1"/>
    </source>
</evidence>
<evidence type="ECO:0000259" key="6">
    <source>
        <dbReference type="Pfam" id="PF07980"/>
    </source>
</evidence>
<dbReference type="GO" id="GO:0009279">
    <property type="term" value="C:cell outer membrane"/>
    <property type="evidence" value="ECO:0007669"/>
    <property type="project" value="UniProtKB-SubCell"/>
</dbReference>
<evidence type="ECO:0000256" key="2">
    <source>
        <dbReference type="ARBA" id="ARBA00006275"/>
    </source>
</evidence>
<reference evidence="8 9" key="1">
    <citation type="submission" date="2018-07" db="EMBL/GenBank/DDBJ databases">
        <title>Pedobacter sp. nov., isolated from soil.</title>
        <authorList>
            <person name="Zhou L.Y."/>
            <person name="Du Z.J."/>
        </authorList>
    </citation>
    <scope>NUCLEOTIDE SEQUENCE [LARGE SCALE GENOMIC DNA]</scope>
    <source>
        <strain evidence="8 9">JDX94</strain>
    </source>
</reference>
<dbReference type="InterPro" id="IPR033985">
    <property type="entry name" value="SusD-like_N"/>
</dbReference>
<evidence type="ECO:0000256" key="3">
    <source>
        <dbReference type="ARBA" id="ARBA00022729"/>
    </source>
</evidence>
<dbReference type="SUPFAM" id="SSF48452">
    <property type="entry name" value="TPR-like"/>
    <property type="match status" value="1"/>
</dbReference>